<keyword evidence="3" id="KW-0677">Repeat</keyword>
<dbReference type="SUPFAM" id="SSF51161">
    <property type="entry name" value="Trimeric LpxA-like enzymes"/>
    <property type="match status" value="1"/>
</dbReference>
<evidence type="ECO:0000313" key="8">
    <source>
        <dbReference type="EMBL" id="GFO66060.1"/>
    </source>
</evidence>
<feature type="binding site" evidence="6">
    <location>
        <position position="149"/>
    </location>
    <ligand>
        <name>acetyl-CoA</name>
        <dbReference type="ChEBI" id="CHEBI:57288"/>
    </ligand>
</feature>
<accession>A0A6V8N123</accession>
<keyword evidence="4" id="KW-0012">Acyltransferase</keyword>
<dbReference type="InterPro" id="IPR001451">
    <property type="entry name" value="Hexapep"/>
</dbReference>
<dbReference type="RefSeq" id="WP_183350693.1">
    <property type="nucleotide sequence ID" value="NZ_BLXY01000016.1"/>
</dbReference>
<protein>
    <submittedName>
        <fullName evidence="9">Acetyltransferase</fullName>
    </submittedName>
    <submittedName>
        <fullName evidence="8">Pilus assembly protein</fullName>
    </submittedName>
</protein>
<comment type="similarity">
    <text evidence="1">Belongs to the transferase hexapeptide repeat family.</text>
</comment>
<evidence type="ECO:0000256" key="4">
    <source>
        <dbReference type="ARBA" id="ARBA00023315"/>
    </source>
</evidence>
<gene>
    <name evidence="8" type="primary">pglB</name>
    <name evidence="8" type="ORF">GMPD_39790</name>
    <name evidence="9" type="ORF">M1B72_03370</name>
</gene>
<keyword evidence="2" id="KW-0808">Transferase</keyword>
<proteinExistence type="inferred from homology"/>
<feature type="active site" description="Proton acceptor" evidence="5">
    <location>
        <position position="140"/>
    </location>
</feature>
<dbReference type="EMBL" id="BLXY01000016">
    <property type="protein sequence ID" value="GFO66060.1"/>
    <property type="molecule type" value="Genomic_DNA"/>
</dbReference>
<dbReference type="InterPro" id="IPR041561">
    <property type="entry name" value="PglD_N"/>
</dbReference>
<evidence type="ECO:0000313" key="11">
    <source>
        <dbReference type="Proteomes" id="UP000831485"/>
    </source>
</evidence>
<evidence type="ECO:0000256" key="2">
    <source>
        <dbReference type="ARBA" id="ARBA00022679"/>
    </source>
</evidence>
<dbReference type="Proteomes" id="UP000568888">
    <property type="component" value="Unassembled WGS sequence"/>
</dbReference>
<dbReference type="AlphaFoldDB" id="A0A6V8N123"/>
<dbReference type="Gene3D" id="3.40.50.20">
    <property type="match status" value="1"/>
</dbReference>
<dbReference type="PANTHER" id="PTHR43300:SF7">
    <property type="entry name" value="UDP-N-ACETYLBACILLOSAMINE N-ACETYLTRANSFERASE"/>
    <property type="match status" value="1"/>
</dbReference>
<keyword evidence="11" id="KW-1185">Reference proteome</keyword>
<dbReference type="GO" id="GO:0016746">
    <property type="term" value="F:acyltransferase activity"/>
    <property type="evidence" value="ECO:0007669"/>
    <property type="project" value="UniProtKB-KW"/>
</dbReference>
<evidence type="ECO:0000256" key="5">
    <source>
        <dbReference type="PIRSR" id="PIRSR620019-1"/>
    </source>
</evidence>
<dbReference type="Pfam" id="PF17836">
    <property type="entry name" value="PglD_N"/>
    <property type="match status" value="1"/>
</dbReference>
<feature type="domain" description="PglD N-terminal" evidence="7">
    <location>
        <begin position="5"/>
        <end position="84"/>
    </location>
</feature>
<dbReference type="PANTHER" id="PTHR43300">
    <property type="entry name" value="ACETYLTRANSFERASE"/>
    <property type="match status" value="1"/>
</dbReference>
<evidence type="ECO:0000259" key="7">
    <source>
        <dbReference type="Pfam" id="PF17836"/>
    </source>
</evidence>
<dbReference type="Gene3D" id="2.160.10.10">
    <property type="entry name" value="Hexapeptide repeat proteins"/>
    <property type="match status" value="1"/>
</dbReference>
<dbReference type="PROSITE" id="PS00101">
    <property type="entry name" value="HEXAPEP_TRANSFERASES"/>
    <property type="match status" value="1"/>
</dbReference>
<dbReference type="InterPro" id="IPR020019">
    <property type="entry name" value="AcTrfase_PglD-like"/>
</dbReference>
<evidence type="ECO:0000256" key="6">
    <source>
        <dbReference type="PIRSR" id="PIRSR620019-2"/>
    </source>
</evidence>
<dbReference type="NCBIfam" id="TIGR03570">
    <property type="entry name" value="NeuD_NnaD"/>
    <property type="match status" value="1"/>
</dbReference>
<sequence>MSDPVLILGAGGHAKVLVEALLADGALIAGILDADPARLGDSLLGVPVIGDDNTAEDFPMDAVQLVNGIGSVGLPDVRKSIFDRFTARGYRFATVVHPSAVVASDVELGTGVQIMAGAVLQPGCHIGSNVIINTRASVDHDCTVGDHSHLAPGVTLSGGVTVGSGCHVGTGATVIQGVRIGDGSVVGAGAVVTKDVKAGVTVVGVPAKVVVR</sequence>
<dbReference type="Pfam" id="PF00132">
    <property type="entry name" value="Hexapep"/>
    <property type="match status" value="2"/>
</dbReference>
<dbReference type="EMBL" id="CP096574">
    <property type="protein sequence ID" value="UPU36764.1"/>
    <property type="molecule type" value="Genomic_DNA"/>
</dbReference>
<feature type="site" description="Increases basicity of active site His" evidence="5">
    <location>
        <position position="141"/>
    </location>
</feature>
<dbReference type="InterPro" id="IPR011004">
    <property type="entry name" value="Trimer_LpxA-like_sf"/>
</dbReference>
<feature type="binding site" evidence="6">
    <location>
        <position position="70"/>
    </location>
    <ligand>
        <name>substrate</name>
    </ligand>
</feature>
<name>A0A6V8N123_9BACT</name>
<reference evidence="9" key="3">
    <citation type="submission" date="2022-04" db="EMBL/GenBank/DDBJ databases">
        <authorList>
            <person name="Liu G."/>
        </authorList>
    </citation>
    <scope>NUCLEOTIDE SEQUENCE</scope>
    <source>
        <strain evidence="9">RG22</strain>
    </source>
</reference>
<dbReference type="CDD" id="cd03360">
    <property type="entry name" value="LbH_AT_putative"/>
    <property type="match status" value="1"/>
</dbReference>
<evidence type="ECO:0000313" key="9">
    <source>
        <dbReference type="EMBL" id="UPU36764.1"/>
    </source>
</evidence>
<dbReference type="InterPro" id="IPR018357">
    <property type="entry name" value="Hexapep_transf_CS"/>
</dbReference>
<evidence type="ECO:0000256" key="1">
    <source>
        <dbReference type="ARBA" id="ARBA00007274"/>
    </source>
</evidence>
<dbReference type="Proteomes" id="UP000831485">
    <property type="component" value="Chromosome"/>
</dbReference>
<evidence type="ECO:0000313" key="10">
    <source>
        <dbReference type="Proteomes" id="UP000568888"/>
    </source>
</evidence>
<dbReference type="InterPro" id="IPR050179">
    <property type="entry name" value="Trans_hexapeptide_repeat"/>
</dbReference>
<reference evidence="10" key="1">
    <citation type="submission" date="2020-06" db="EMBL/GenBank/DDBJ databases">
        <title>Draft genomic sequecing of Geomonas sp. Red736.</title>
        <authorList>
            <person name="Itoh H."/>
            <person name="Xu Z.X."/>
            <person name="Ushijima N."/>
            <person name="Masuda Y."/>
            <person name="Shiratori Y."/>
            <person name="Senoo K."/>
        </authorList>
    </citation>
    <scope>NUCLEOTIDE SEQUENCE [LARGE SCALE GENOMIC DNA]</scope>
    <source>
        <strain evidence="10">Red736</strain>
    </source>
</reference>
<reference evidence="8" key="2">
    <citation type="journal article" date="2021" name="Int. J. Syst. Evol. Microbiol.">
        <title>Geomonas silvestris sp. nov., Geomonas paludis sp. nov. and Geomonas limicola sp. nov., isolated from terrestrial environments, and emended description of the genus Geomonas.</title>
        <authorList>
            <person name="Itoh H."/>
            <person name="Xu Z."/>
            <person name="Masuda Y."/>
            <person name="Ushijima N."/>
            <person name="Hayakawa C."/>
            <person name="Shiratori Y."/>
            <person name="Senoo K."/>
        </authorList>
    </citation>
    <scope>NUCLEOTIDE SEQUENCE</scope>
    <source>
        <strain evidence="8">Red736</strain>
    </source>
</reference>
<organism evidence="8 10">
    <name type="scientific">Geomonas paludis</name>
    <dbReference type="NCBI Taxonomy" id="2740185"/>
    <lineage>
        <taxon>Bacteria</taxon>
        <taxon>Pseudomonadati</taxon>
        <taxon>Thermodesulfobacteriota</taxon>
        <taxon>Desulfuromonadia</taxon>
        <taxon>Geobacterales</taxon>
        <taxon>Geobacteraceae</taxon>
        <taxon>Geomonas</taxon>
    </lineage>
</organism>
<evidence type="ECO:0000256" key="3">
    <source>
        <dbReference type="ARBA" id="ARBA00022737"/>
    </source>
</evidence>